<dbReference type="CDD" id="cd03386">
    <property type="entry name" value="PAP2_Aur1_like"/>
    <property type="match status" value="1"/>
</dbReference>
<organism evidence="8 10">
    <name type="scientific">Yarrowia lipolytica</name>
    <name type="common">Candida lipolytica</name>
    <dbReference type="NCBI Taxonomy" id="4952"/>
    <lineage>
        <taxon>Eukaryota</taxon>
        <taxon>Fungi</taxon>
        <taxon>Dikarya</taxon>
        <taxon>Ascomycota</taxon>
        <taxon>Saccharomycotina</taxon>
        <taxon>Dipodascomycetes</taxon>
        <taxon>Dipodascales</taxon>
        <taxon>Dipodascales incertae sedis</taxon>
        <taxon>Yarrowia</taxon>
    </lineage>
</organism>
<evidence type="ECO:0000259" key="7">
    <source>
        <dbReference type="SMART" id="SM00014"/>
    </source>
</evidence>
<evidence type="ECO:0000256" key="4">
    <source>
        <dbReference type="ARBA" id="ARBA00023136"/>
    </source>
</evidence>
<protein>
    <recommendedName>
        <fullName evidence="7">Phosphatidic acid phosphatase type 2/haloperoxidase domain-containing protein</fullName>
    </recommendedName>
</protein>
<feature type="transmembrane region" description="Helical" evidence="6">
    <location>
        <begin position="154"/>
        <end position="175"/>
    </location>
</feature>
<accession>A0A1D8NIN1</accession>
<feature type="domain" description="Phosphatidic acid phosphatase type 2/haloperoxidase" evidence="7">
    <location>
        <begin position="181"/>
        <end position="318"/>
    </location>
</feature>
<dbReference type="InterPro" id="IPR052185">
    <property type="entry name" value="IPC_Synthase-Related"/>
</dbReference>
<dbReference type="OMA" id="WSIYDAQ"/>
<dbReference type="eggNOG" id="ENOG502QPQM">
    <property type="taxonomic scope" value="Eukaryota"/>
</dbReference>
<dbReference type="GO" id="GO:0070916">
    <property type="term" value="C:inositol phosphoceramide synthase complex"/>
    <property type="evidence" value="ECO:0007669"/>
    <property type="project" value="TreeGrafter"/>
</dbReference>
<dbReference type="EMBL" id="CP017557">
    <property type="protein sequence ID" value="AOW05498.1"/>
    <property type="molecule type" value="Genomic_DNA"/>
</dbReference>
<dbReference type="Pfam" id="PF14378">
    <property type="entry name" value="PAP2_3"/>
    <property type="match status" value="1"/>
</dbReference>
<evidence type="ECO:0000313" key="10">
    <source>
        <dbReference type="Proteomes" id="UP000182444"/>
    </source>
</evidence>
<dbReference type="GeneID" id="2911595"/>
<dbReference type="EMBL" id="KZ858957">
    <property type="protein sequence ID" value="RDW28016.1"/>
    <property type="molecule type" value="Genomic_DNA"/>
</dbReference>
<feature type="transmembrane region" description="Helical" evidence="6">
    <location>
        <begin position="75"/>
        <end position="108"/>
    </location>
</feature>
<feature type="transmembrane region" description="Helical" evidence="6">
    <location>
        <begin position="235"/>
        <end position="255"/>
    </location>
</feature>
<sequence length="430" mass="48690">MLKDLFHRIKYRLLQDAPVGSSLAKLETSWDPRISWEKLRRKRWTWSDWPYVLMVLSLTICLSILQTVPAFVRVIVAFVLFALVSIPITSQFFLPGMPIITWLVLFASPTSLPLSLRPKIYVRLLPALETILYGGNLSYSLAQMTHPVLDILAWLPYGVLHFALPFILAASLFVFGPPGTLPQFGFCFGWMNYFGVIMELMFPNAPPWYKNIYGLQPANYTIHGSAGGLERIDKILGFQLYGGTFGASGMVFGAFPSMHSGSACMLALFASHLCPRFTPLFFSYVLWIWWSTMYLTHHYFIDLTGGACFAYITFFLIRRSVLPRIQRDKISRWSYDYVERGIQTQSKFRKSMEYDREYIEMADEFGAQGPEHRLEDESDDADDGILPASDADIESIESGVPSTPILETPSSRMGSPMISRIGSPAPNKQA</sequence>
<dbReference type="Proteomes" id="UP000182444">
    <property type="component" value="Chromosome 1E"/>
</dbReference>
<feature type="region of interest" description="Disordered" evidence="5">
    <location>
        <begin position="370"/>
        <end position="430"/>
    </location>
</feature>
<evidence type="ECO:0000256" key="6">
    <source>
        <dbReference type="SAM" id="Phobius"/>
    </source>
</evidence>
<dbReference type="SMART" id="SM00014">
    <property type="entry name" value="acidPPc"/>
    <property type="match status" value="1"/>
</dbReference>
<gene>
    <name evidence="9" type="ORF">B0I71DRAFT_128212</name>
    <name evidence="8" type="ORF">YALI1_E19647g</name>
</gene>
<dbReference type="FunFam" id="1.20.144.10:FF:000015">
    <property type="entry name" value="Aureobasidin resistance protein Aur1"/>
    <property type="match status" value="1"/>
</dbReference>
<dbReference type="KEGG" id="yli:2911595"/>
<reference evidence="9 11" key="2">
    <citation type="submission" date="2018-07" db="EMBL/GenBank/DDBJ databases">
        <title>Draft Genome Assemblies for Five Robust Yarrowia lipolytica Strains Exhibiting High Lipid Production and Pentose Sugar Utilization and Sugar Alcohol Secretion from Undetoxified Lignocellulosic Biomass Hydrolysates.</title>
        <authorList>
            <consortium name="DOE Joint Genome Institute"/>
            <person name="Walker C."/>
            <person name="Ryu S."/>
            <person name="Na H."/>
            <person name="Zane M."/>
            <person name="LaButti K."/>
            <person name="Lipzen A."/>
            <person name="Haridas S."/>
            <person name="Barry K."/>
            <person name="Grigoriev I.V."/>
            <person name="Quarterman J."/>
            <person name="Slininger P."/>
            <person name="Dien B."/>
            <person name="Trinh C.T."/>
        </authorList>
    </citation>
    <scope>NUCLEOTIDE SEQUENCE [LARGE SCALE GENOMIC DNA]</scope>
    <source>
        <strain evidence="9 11">YB392</strain>
    </source>
</reference>
<evidence type="ECO:0000256" key="2">
    <source>
        <dbReference type="ARBA" id="ARBA00022692"/>
    </source>
</evidence>
<dbReference type="Gene3D" id="1.20.144.10">
    <property type="entry name" value="Phosphatidic acid phosphatase type 2/haloperoxidase"/>
    <property type="match status" value="1"/>
</dbReference>
<evidence type="ECO:0000256" key="5">
    <source>
        <dbReference type="SAM" id="MobiDB-lite"/>
    </source>
</evidence>
<dbReference type="Proteomes" id="UP000256601">
    <property type="component" value="Unassembled WGS sequence"/>
</dbReference>
<proteinExistence type="predicted"/>
<dbReference type="GO" id="GO:0016020">
    <property type="term" value="C:membrane"/>
    <property type="evidence" value="ECO:0007669"/>
    <property type="project" value="UniProtKB-SubCell"/>
</dbReference>
<evidence type="ECO:0000313" key="11">
    <source>
        <dbReference type="Proteomes" id="UP000256601"/>
    </source>
</evidence>
<feature type="transmembrane region" description="Helical" evidence="6">
    <location>
        <begin position="296"/>
        <end position="317"/>
    </location>
</feature>
<dbReference type="VEuPathDB" id="FungiDB:YALI1_E19647g"/>
<dbReference type="PANTHER" id="PTHR31310">
    <property type="match status" value="1"/>
</dbReference>
<dbReference type="AlphaFoldDB" id="A0A1D8NIN1"/>
<keyword evidence="2 6" id="KW-0812">Transmembrane</keyword>
<feature type="transmembrane region" description="Helical" evidence="6">
    <location>
        <begin position="49"/>
        <end position="69"/>
    </location>
</feature>
<evidence type="ECO:0000256" key="1">
    <source>
        <dbReference type="ARBA" id="ARBA00004141"/>
    </source>
</evidence>
<dbReference type="GO" id="GO:0006676">
    <property type="term" value="P:mannosyl diphosphorylinositol ceramide metabolic process"/>
    <property type="evidence" value="ECO:0007669"/>
    <property type="project" value="TreeGrafter"/>
</dbReference>
<dbReference type="InterPro" id="IPR036938">
    <property type="entry name" value="PAP2/HPO_sf"/>
</dbReference>
<dbReference type="OrthoDB" id="5784at2759"/>
<dbReference type="GO" id="GO:0030148">
    <property type="term" value="P:sphingolipid biosynthetic process"/>
    <property type="evidence" value="ECO:0007669"/>
    <property type="project" value="TreeGrafter"/>
</dbReference>
<dbReference type="RefSeq" id="XP_504021.1">
    <property type="nucleotide sequence ID" value="XM_504021.1"/>
</dbReference>
<keyword evidence="3 6" id="KW-1133">Transmembrane helix</keyword>
<feature type="transmembrane region" description="Helical" evidence="6">
    <location>
        <begin position="267"/>
        <end position="290"/>
    </location>
</feature>
<dbReference type="InterPro" id="IPR026841">
    <property type="entry name" value="Aur1/Ipt1"/>
</dbReference>
<name>A0A1D8NIN1_YARLL</name>
<evidence type="ECO:0000256" key="3">
    <source>
        <dbReference type="ARBA" id="ARBA00022989"/>
    </source>
</evidence>
<reference evidence="8 10" key="1">
    <citation type="journal article" date="2016" name="PLoS ONE">
        <title>Sequence Assembly of Yarrowia lipolytica Strain W29/CLIB89 Shows Transposable Element Diversity.</title>
        <authorList>
            <person name="Magnan C."/>
            <person name="Yu J."/>
            <person name="Chang I."/>
            <person name="Jahn E."/>
            <person name="Kanomata Y."/>
            <person name="Wu J."/>
            <person name="Zeller M."/>
            <person name="Oakes M."/>
            <person name="Baldi P."/>
            <person name="Sandmeyer S."/>
        </authorList>
    </citation>
    <scope>NUCLEOTIDE SEQUENCE [LARGE SCALE GENOMIC DNA]</scope>
    <source>
        <strain evidence="8">CLIB89</strain>
        <strain evidence="10">CLIB89(W29)</strain>
    </source>
</reference>
<evidence type="ECO:0000313" key="9">
    <source>
        <dbReference type="EMBL" id="RDW28016.1"/>
    </source>
</evidence>
<comment type="subcellular location">
    <subcellularLocation>
        <location evidence="1">Membrane</location>
        <topology evidence="1">Multi-pass membrane protein</topology>
    </subcellularLocation>
</comment>
<dbReference type="VEuPathDB" id="FungiDB:YALI0_E16434g"/>
<feature type="transmembrane region" description="Helical" evidence="6">
    <location>
        <begin position="120"/>
        <end position="142"/>
    </location>
</feature>
<dbReference type="SUPFAM" id="SSF48317">
    <property type="entry name" value="Acid phosphatase/Vanadium-dependent haloperoxidase"/>
    <property type="match status" value="1"/>
</dbReference>
<dbReference type="PANTHER" id="PTHR31310:SF11">
    <property type="entry name" value="INOSITOL PHOSPHORYLCERAMIDE SYNTHASE CATALYTIC SUBUNIT AUR1"/>
    <property type="match status" value="1"/>
</dbReference>
<dbReference type="InterPro" id="IPR000326">
    <property type="entry name" value="PAP2/HPO"/>
</dbReference>
<evidence type="ECO:0000313" key="8">
    <source>
        <dbReference type="EMBL" id="AOW05498.1"/>
    </source>
</evidence>
<keyword evidence="4 6" id="KW-0472">Membrane</keyword>
<feature type="transmembrane region" description="Helical" evidence="6">
    <location>
        <begin position="184"/>
        <end position="202"/>
    </location>
</feature>